<dbReference type="OrthoDB" id="9799145at2"/>
<evidence type="ECO:0000313" key="1">
    <source>
        <dbReference type="EMBL" id="QBZ83538.1"/>
    </source>
</evidence>
<dbReference type="SUPFAM" id="SSF54197">
    <property type="entry name" value="HIT-like"/>
    <property type="match status" value="1"/>
</dbReference>
<proteinExistence type="predicted"/>
<sequence length="130" mass="15386">MDTIITDHTPKNLEEKFENRFLYQTGDYSLMCEETKIPWLQIIPNRTLDEAYVATLYGEIYRLAEYLKEKGLGPHYNVAKIGNKLPYYHIHLVFRKTDDEVWPEPIWGKDLQLDLTQKNQFHSLLSGFYG</sequence>
<evidence type="ECO:0000313" key="2">
    <source>
        <dbReference type="Proteomes" id="UP000296201"/>
    </source>
</evidence>
<reference evidence="1 2" key="1">
    <citation type="submission" date="2018-08" db="EMBL/GenBank/DDBJ databases">
        <title>Horizontal acquisition of hydrogen conversion ability and other habitat adaptations in Hydrogenovibrio crunogenus strains.</title>
        <authorList>
            <person name="Gonnella G."/>
            <person name="Adam N."/>
            <person name="Perner M."/>
        </authorList>
    </citation>
    <scope>NUCLEOTIDE SEQUENCE [LARGE SCALE GENOMIC DNA]</scope>
    <source>
        <strain evidence="1 2">SP-41</strain>
    </source>
</reference>
<accession>A0A4P7P0J5</accession>
<dbReference type="InterPro" id="IPR036265">
    <property type="entry name" value="HIT-like_sf"/>
</dbReference>
<organism evidence="1 2">
    <name type="scientific">Hydrogenovibrio crunogenus</name>
    <dbReference type="NCBI Taxonomy" id="39765"/>
    <lineage>
        <taxon>Bacteria</taxon>
        <taxon>Pseudomonadati</taxon>
        <taxon>Pseudomonadota</taxon>
        <taxon>Gammaproteobacteria</taxon>
        <taxon>Thiotrichales</taxon>
        <taxon>Piscirickettsiaceae</taxon>
        <taxon>Hydrogenovibrio</taxon>
    </lineage>
</organism>
<gene>
    <name evidence="1" type="ORF">GHNINEIG_01598</name>
</gene>
<dbReference type="EMBL" id="CP032096">
    <property type="protein sequence ID" value="QBZ83538.1"/>
    <property type="molecule type" value="Genomic_DNA"/>
</dbReference>
<dbReference type="Gene3D" id="3.30.428.10">
    <property type="entry name" value="HIT-like"/>
    <property type="match status" value="1"/>
</dbReference>
<protein>
    <submittedName>
        <fullName evidence="1">HIT family protein</fullName>
    </submittedName>
</protein>
<dbReference type="AlphaFoldDB" id="A0A4P7P0J5"/>
<keyword evidence="2" id="KW-1185">Reference proteome</keyword>
<name>A0A4P7P0J5_9GAMM</name>
<dbReference type="RefSeq" id="WP_135796148.1">
    <property type="nucleotide sequence ID" value="NZ_CP032096.1"/>
</dbReference>
<dbReference type="Proteomes" id="UP000296201">
    <property type="component" value="Chromosome"/>
</dbReference>